<keyword evidence="1" id="KW-0472">Membrane</keyword>
<keyword evidence="1" id="KW-1133">Transmembrane helix</keyword>
<organism evidence="2 3">
    <name type="scientific">Apiotrichum porosum</name>
    <dbReference type="NCBI Taxonomy" id="105984"/>
    <lineage>
        <taxon>Eukaryota</taxon>
        <taxon>Fungi</taxon>
        <taxon>Dikarya</taxon>
        <taxon>Basidiomycota</taxon>
        <taxon>Agaricomycotina</taxon>
        <taxon>Tremellomycetes</taxon>
        <taxon>Trichosporonales</taxon>
        <taxon>Trichosporonaceae</taxon>
        <taxon>Apiotrichum</taxon>
    </lineage>
</organism>
<evidence type="ECO:0000256" key="1">
    <source>
        <dbReference type="SAM" id="Phobius"/>
    </source>
</evidence>
<feature type="transmembrane region" description="Helical" evidence="1">
    <location>
        <begin position="16"/>
        <end position="37"/>
    </location>
</feature>
<name>A0A427Y155_9TREE</name>
<protein>
    <submittedName>
        <fullName evidence="2">Uncharacterized protein</fullName>
    </submittedName>
</protein>
<dbReference type="AlphaFoldDB" id="A0A427Y155"/>
<dbReference type="EMBL" id="RSCE01000003">
    <property type="protein sequence ID" value="RSH84894.1"/>
    <property type="molecule type" value="Genomic_DNA"/>
</dbReference>
<gene>
    <name evidence="2" type="ORF">EHS24_006432</name>
</gene>
<keyword evidence="1" id="KW-0812">Transmembrane</keyword>
<evidence type="ECO:0000313" key="2">
    <source>
        <dbReference type="EMBL" id="RSH84894.1"/>
    </source>
</evidence>
<comment type="caution">
    <text evidence="2">The sequence shown here is derived from an EMBL/GenBank/DDBJ whole genome shotgun (WGS) entry which is preliminary data.</text>
</comment>
<reference evidence="2 3" key="1">
    <citation type="submission" date="2018-11" db="EMBL/GenBank/DDBJ databases">
        <title>Genome sequence of Apiotrichum porosum DSM 27194.</title>
        <authorList>
            <person name="Aliyu H."/>
            <person name="Gorte O."/>
            <person name="Ochsenreither K."/>
        </authorList>
    </citation>
    <scope>NUCLEOTIDE SEQUENCE [LARGE SCALE GENOMIC DNA]</scope>
    <source>
        <strain evidence="2 3">DSM 27194</strain>
    </source>
</reference>
<dbReference type="Proteomes" id="UP000279236">
    <property type="component" value="Unassembled WGS sequence"/>
</dbReference>
<proteinExistence type="predicted"/>
<evidence type="ECO:0000313" key="3">
    <source>
        <dbReference type="Proteomes" id="UP000279236"/>
    </source>
</evidence>
<dbReference type="RefSeq" id="XP_028478342.1">
    <property type="nucleotide sequence ID" value="XM_028621890.1"/>
</dbReference>
<dbReference type="GeneID" id="39590975"/>
<keyword evidence="3" id="KW-1185">Reference proteome</keyword>
<sequence>MSHNLIANKSSGSVPPVSACLCAALVLSIILVVLGVLPRAHRNHILGSSKTFTVPEKVHLDVPRKRHGSADHTFRPLKRSKSWPPMRIKLASSRRVVAEHVTPGPPAFGIDPSFAFTFVIPKPQPIRQTPKWL</sequence>
<accession>A0A427Y155</accession>